<gene>
    <name evidence="2" type="ORF">ALECFALPRED_003645</name>
</gene>
<name>A0A8H3FTT0_9LECA</name>
<evidence type="ECO:0000256" key="1">
    <source>
        <dbReference type="SAM" id="MobiDB-lite"/>
    </source>
</evidence>
<reference evidence="2" key="1">
    <citation type="submission" date="2021-03" db="EMBL/GenBank/DDBJ databases">
        <authorList>
            <person name="Tagirdzhanova G."/>
        </authorList>
    </citation>
    <scope>NUCLEOTIDE SEQUENCE</scope>
</reference>
<dbReference type="AlphaFoldDB" id="A0A8H3FTT0"/>
<dbReference type="Proteomes" id="UP000664203">
    <property type="component" value="Unassembled WGS sequence"/>
</dbReference>
<accession>A0A8H3FTT0</accession>
<evidence type="ECO:0000313" key="3">
    <source>
        <dbReference type="Proteomes" id="UP000664203"/>
    </source>
</evidence>
<feature type="region of interest" description="Disordered" evidence="1">
    <location>
        <begin position="383"/>
        <end position="405"/>
    </location>
</feature>
<dbReference type="EMBL" id="CAJPDR010000224">
    <property type="protein sequence ID" value="CAF9927186.1"/>
    <property type="molecule type" value="Genomic_DNA"/>
</dbReference>
<dbReference type="PANTHER" id="PTHR40625">
    <property type="entry name" value="GTP-BINDING PROTEIN ESDC-RELATED"/>
    <property type="match status" value="1"/>
</dbReference>
<keyword evidence="3" id="KW-1185">Reference proteome</keyword>
<protein>
    <submittedName>
        <fullName evidence="2">Uncharacterized protein</fullName>
    </submittedName>
</protein>
<organism evidence="2 3">
    <name type="scientific">Alectoria fallacina</name>
    <dbReference type="NCBI Taxonomy" id="1903189"/>
    <lineage>
        <taxon>Eukaryota</taxon>
        <taxon>Fungi</taxon>
        <taxon>Dikarya</taxon>
        <taxon>Ascomycota</taxon>
        <taxon>Pezizomycotina</taxon>
        <taxon>Lecanoromycetes</taxon>
        <taxon>OSLEUM clade</taxon>
        <taxon>Lecanoromycetidae</taxon>
        <taxon>Lecanorales</taxon>
        <taxon>Lecanorineae</taxon>
        <taxon>Parmeliaceae</taxon>
        <taxon>Alectoria</taxon>
    </lineage>
</organism>
<comment type="caution">
    <text evidence="2">The sequence shown here is derived from an EMBL/GenBank/DDBJ whole genome shotgun (WGS) entry which is preliminary data.</text>
</comment>
<sequence length="595" mass="64943">MHSQAPTTVFSVEILGSWDNFSKPYQLKRDRRSGPGQWRGCHTFENITCDGDPLKPSTSRDGGLKMGGTYWYFYVLDGDIEYHDPAEPSTSLCPLLPGQTVNVLDVPVQGKLLFGGSRNVSSSSLDSAVFTLDPKDKYLPPGVRCATTSSAVHARKAHLPRTTRLMVRVPRNGSTGAEVAPQTSKTTHAVLALERQPSLLSVFHRIRQTRSAGSNSKSGLVWPRRIFPRPSQPTTQDAPNSFPDEAKLPDCAPSMPPTRIGDGFEMPIQLPSTAGSTQRVPTAFIVSLSGPENNDRPFEQLVSSDYSQSALPKERKQELQYGHAKSPIRTSETRFLSSYYTPLEQLRDTLSYFAPTLADKRSDTVLSDHPDRLNLAPDLEKTLTNPTKVPLDEKPTAPNNIPSTKAPGLLELDFYSSKYSYTESLASYATSANFSPSLASNATPSGLISPCHLSQPETPVTSEFGDEFLPPLRDSESLAPMGRSTSGDLDLLLVSPASRAAPPHLPRPQGGDTPHSHATSGGFQGYSLPDHEHASVLTIRKLPSITFKKIDGASPFNQQSSKQDLVHCWNDGSEHRITALEQLVDDLGYLGRVII</sequence>
<dbReference type="OrthoDB" id="5422351at2759"/>
<proteinExistence type="predicted"/>
<dbReference type="PANTHER" id="PTHR40625:SF1">
    <property type="entry name" value="AMP-ACTIVATED PROTEIN KINASE GLYCOGEN-BINDING DOMAIN-CONTAINING PROTEIN"/>
    <property type="match status" value="1"/>
</dbReference>
<feature type="region of interest" description="Disordered" evidence="1">
    <location>
        <begin position="499"/>
        <end position="525"/>
    </location>
</feature>
<evidence type="ECO:0000313" key="2">
    <source>
        <dbReference type="EMBL" id="CAF9927186.1"/>
    </source>
</evidence>